<dbReference type="InterPro" id="IPR002938">
    <property type="entry name" value="FAD-bd"/>
</dbReference>
<reference evidence="10" key="1">
    <citation type="submission" date="2006-12" db="EMBL/GenBank/DDBJ databases">
        <title>Complete sequence of chromosome 1 of Paracoccus denitrificans PD1222.</title>
        <authorList>
            <person name="Copeland A."/>
            <person name="Lucas S."/>
            <person name="Lapidus A."/>
            <person name="Barry K."/>
            <person name="Detter J.C."/>
            <person name="Glavina del Rio T."/>
            <person name="Hammon N."/>
            <person name="Israni S."/>
            <person name="Dalin E."/>
            <person name="Tice H."/>
            <person name="Pitluck S."/>
            <person name="Munk A.C."/>
            <person name="Brettin T."/>
            <person name="Bruce D."/>
            <person name="Han C."/>
            <person name="Tapia R."/>
            <person name="Gilna P."/>
            <person name="Schmutz J."/>
            <person name="Larimer F."/>
            <person name="Land M."/>
            <person name="Hauser L."/>
            <person name="Kyrpides N."/>
            <person name="Lykidis A."/>
            <person name="Spiro S."/>
            <person name="Richardson D.J."/>
            <person name="Moir J.W.B."/>
            <person name="Ferguson S.J."/>
            <person name="van Spanning R.J.M."/>
            <person name="Richardson P."/>
        </authorList>
    </citation>
    <scope>NUCLEOTIDE SEQUENCE [LARGE SCALE GENOMIC DNA]</scope>
    <source>
        <strain evidence="10">Pd 1222</strain>
    </source>
</reference>
<dbReference type="GO" id="GO:0071949">
    <property type="term" value="F:FAD binding"/>
    <property type="evidence" value="ECO:0007669"/>
    <property type="project" value="InterPro"/>
</dbReference>
<dbReference type="OrthoDB" id="9796623at2"/>
<dbReference type="PROSITE" id="PS01304">
    <property type="entry name" value="UBIH"/>
    <property type="match status" value="1"/>
</dbReference>
<dbReference type="GO" id="GO:0110142">
    <property type="term" value="C:ubiquinone biosynthesis complex"/>
    <property type="evidence" value="ECO:0007669"/>
    <property type="project" value="UniProtKB-ARBA"/>
</dbReference>
<dbReference type="InterPro" id="IPR018168">
    <property type="entry name" value="Ubi_Hdrlase_CS"/>
</dbReference>
<dbReference type="eggNOG" id="COG0654">
    <property type="taxonomic scope" value="Bacteria"/>
</dbReference>
<dbReference type="PANTHER" id="PTHR43876:SF7">
    <property type="entry name" value="UBIQUINONE BIOSYNTHESIS MONOOXYGENASE COQ6, MITOCHONDRIAL"/>
    <property type="match status" value="1"/>
</dbReference>
<dbReference type="RefSeq" id="WP_011748950.1">
    <property type="nucleotide sequence ID" value="NC_008686.1"/>
</dbReference>
<evidence type="ECO:0000256" key="4">
    <source>
        <dbReference type="ARBA" id="ARBA00022630"/>
    </source>
</evidence>
<dbReference type="EMBL" id="CP000489">
    <property type="protein sequence ID" value="ABL70757.1"/>
    <property type="molecule type" value="Genomic_DNA"/>
</dbReference>
<comment type="cofactor">
    <cofactor evidence="1">
        <name>FAD</name>
        <dbReference type="ChEBI" id="CHEBI:57692"/>
    </cofactor>
</comment>
<dbReference type="SUPFAM" id="SSF51905">
    <property type="entry name" value="FAD/NAD(P)-binding domain"/>
    <property type="match status" value="1"/>
</dbReference>
<dbReference type="Proteomes" id="UP000000361">
    <property type="component" value="Chromosome 1"/>
</dbReference>
<dbReference type="HOGENOM" id="CLU_009665_8_1_5"/>
<name>A1B5G3_PARDP</name>
<keyword evidence="6 9" id="KW-0560">Oxidoreductase</keyword>
<dbReference type="KEGG" id="pde:Pden_2670"/>
<evidence type="ECO:0000256" key="6">
    <source>
        <dbReference type="ARBA" id="ARBA00023002"/>
    </source>
</evidence>
<dbReference type="GeneID" id="93451068"/>
<dbReference type="STRING" id="318586.Pden_2670"/>
<keyword evidence="7" id="KW-0503">Monooxygenase</keyword>
<dbReference type="NCBIfam" id="TIGR01988">
    <property type="entry name" value="Ubi-OHases"/>
    <property type="match status" value="1"/>
</dbReference>
<dbReference type="EC" id="1.14.13.-" evidence="9"/>
<evidence type="ECO:0000259" key="8">
    <source>
        <dbReference type="Pfam" id="PF01494"/>
    </source>
</evidence>
<dbReference type="InterPro" id="IPR010971">
    <property type="entry name" value="UbiH/COQ6"/>
</dbReference>
<keyword evidence="10" id="KW-1185">Reference proteome</keyword>
<dbReference type="InterPro" id="IPR036188">
    <property type="entry name" value="FAD/NAD-bd_sf"/>
</dbReference>
<dbReference type="EnsemblBacteria" id="ABL70757">
    <property type="protein sequence ID" value="ABL70757"/>
    <property type="gene ID" value="Pden_2670"/>
</dbReference>
<comment type="similarity">
    <text evidence="3">Belongs to the UbiH/COQ6 family.</text>
</comment>
<dbReference type="PANTHER" id="PTHR43876">
    <property type="entry name" value="UBIQUINONE BIOSYNTHESIS MONOOXYGENASE COQ6, MITOCHONDRIAL"/>
    <property type="match status" value="1"/>
</dbReference>
<dbReference type="GO" id="GO:0004497">
    <property type="term" value="F:monooxygenase activity"/>
    <property type="evidence" value="ECO:0007669"/>
    <property type="project" value="UniProtKB-KW"/>
</dbReference>
<dbReference type="InterPro" id="IPR051205">
    <property type="entry name" value="UbiH/COQ6_monooxygenase"/>
</dbReference>
<accession>A1B5G3</accession>
<evidence type="ECO:0000313" key="9">
    <source>
        <dbReference type="EMBL" id="ABL70757.1"/>
    </source>
</evidence>
<evidence type="ECO:0000313" key="10">
    <source>
        <dbReference type="Proteomes" id="UP000000361"/>
    </source>
</evidence>
<dbReference type="GO" id="GO:0016705">
    <property type="term" value="F:oxidoreductase activity, acting on paired donors, with incorporation or reduction of molecular oxygen"/>
    <property type="evidence" value="ECO:0007669"/>
    <property type="project" value="InterPro"/>
</dbReference>
<dbReference type="PRINTS" id="PR00420">
    <property type="entry name" value="RNGMNOXGNASE"/>
</dbReference>
<protein>
    <submittedName>
        <fullName evidence="9">2-octaprenyl-3-methyl-6-methoxy-1,4-benzoquinol hydroxylase / 2-octaprenyl-6-methoxyphenol hydroxylase</fullName>
        <ecNumber evidence="9">1.14.13.-</ecNumber>
    </submittedName>
</protein>
<dbReference type="FunFam" id="3.50.50.60:FF:000021">
    <property type="entry name" value="Ubiquinone biosynthesis monooxygenase COQ6"/>
    <property type="match status" value="1"/>
</dbReference>
<keyword evidence="5" id="KW-0274">FAD</keyword>
<evidence type="ECO:0000256" key="7">
    <source>
        <dbReference type="ARBA" id="ARBA00023033"/>
    </source>
</evidence>
<dbReference type="Gene3D" id="3.50.50.60">
    <property type="entry name" value="FAD/NAD(P)-binding domain"/>
    <property type="match status" value="2"/>
</dbReference>
<dbReference type="GO" id="GO:0006744">
    <property type="term" value="P:ubiquinone biosynthetic process"/>
    <property type="evidence" value="ECO:0007669"/>
    <property type="project" value="UniProtKB-UniPathway"/>
</dbReference>
<dbReference type="Pfam" id="PF01494">
    <property type="entry name" value="FAD_binding_3"/>
    <property type="match status" value="1"/>
</dbReference>
<keyword evidence="4" id="KW-0285">Flavoprotein</keyword>
<evidence type="ECO:0000256" key="5">
    <source>
        <dbReference type="ARBA" id="ARBA00022827"/>
    </source>
</evidence>
<evidence type="ECO:0000256" key="3">
    <source>
        <dbReference type="ARBA" id="ARBA00005349"/>
    </source>
</evidence>
<feature type="domain" description="FAD-binding" evidence="8">
    <location>
        <begin position="17"/>
        <end position="359"/>
    </location>
</feature>
<evidence type="ECO:0000256" key="1">
    <source>
        <dbReference type="ARBA" id="ARBA00001974"/>
    </source>
</evidence>
<gene>
    <name evidence="9" type="ordered locus">Pden_2670</name>
</gene>
<dbReference type="UniPathway" id="UPA00232"/>
<sequence>MDIARPKVILRSMRTDFDILIAGGGLNGPALALALADAGLSVAVADARPADARAGDAFDGRAYALALASQRLLSALGLWRDLAPNAQEIRKVEATQGVPGEGAGPFGLHFDGAEIEEGRLGYMLEDRFLYRALLAAMQGRVTHLPGLSVTGQEAEGAAIRASLSDGRSITARLLVGADGRQSGVAARAGIRRIGHDYGQIALVAAVDHELPHHGTAHQYFMPTGPLAILPLPGNRSSIVWSEAEASARAIIELPDADFLAVLRPRFGDFLGEIRLAGPRFSYPLNLTLAERYVAPRVALVGDAAHGVHPIAGQGLNLGLRDVAVLAEVIVAARRRGEDIGADTVLARYQDWRRPDATALALGMDGVNALFSNANPLLRTARELGMGLVDAIPPLRRGFMRQAAGLSLDPMPRLLTGQRL</sequence>
<evidence type="ECO:0000256" key="2">
    <source>
        <dbReference type="ARBA" id="ARBA00004749"/>
    </source>
</evidence>
<organism evidence="9 10">
    <name type="scientific">Paracoccus denitrificans (strain Pd 1222)</name>
    <dbReference type="NCBI Taxonomy" id="318586"/>
    <lineage>
        <taxon>Bacteria</taxon>
        <taxon>Pseudomonadati</taxon>
        <taxon>Pseudomonadota</taxon>
        <taxon>Alphaproteobacteria</taxon>
        <taxon>Rhodobacterales</taxon>
        <taxon>Paracoccaceae</taxon>
        <taxon>Paracoccus</taxon>
    </lineage>
</organism>
<proteinExistence type="inferred from homology"/>
<dbReference type="AlphaFoldDB" id="A1B5G3"/>
<comment type="pathway">
    <text evidence="2">Cofactor biosynthesis; ubiquinone biosynthesis.</text>
</comment>